<dbReference type="InterPro" id="IPR001680">
    <property type="entry name" value="WD40_rpt"/>
</dbReference>
<accession>A0A9P0GK77</accession>
<gene>
    <name evidence="1" type="ORF">PSYICH_LOCUS12826</name>
</gene>
<dbReference type="PANTHER" id="PTHR44163">
    <property type="entry name" value="U3 SMALL NUCLEOLAR RNA-ASSOCIATED PROTEIN 4 HOMOLOG"/>
    <property type="match status" value="1"/>
</dbReference>
<dbReference type="PANTHER" id="PTHR44163:SF1">
    <property type="entry name" value="U3 SMALL NUCLEOLAR RNA-ASSOCIATED PROTEIN 4 HOMOLOG"/>
    <property type="match status" value="1"/>
</dbReference>
<evidence type="ECO:0008006" key="3">
    <source>
        <dbReference type="Google" id="ProtNLM"/>
    </source>
</evidence>
<name>A0A9P0GK77_9CUCU</name>
<dbReference type="Proteomes" id="UP001153636">
    <property type="component" value="Chromosome 6"/>
</dbReference>
<protein>
    <recommendedName>
        <fullName evidence="3">WD repeat-containing protein 55 homolog</fullName>
    </recommendedName>
</protein>
<dbReference type="InterPro" id="IPR046351">
    <property type="entry name" value="UTP4"/>
</dbReference>
<dbReference type="OrthoDB" id="8883818at2759"/>
<dbReference type="GO" id="GO:0000462">
    <property type="term" value="P:maturation of SSU-rRNA from tricistronic rRNA transcript (SSU-rRNA, 5.8S rRNA, LSU-rRNA)"/>
    <property type="evidence" value="ECO:0007669"/>
    <property type="project" value="InterPro"/>
</dbReference>
<dbReference type="InterPro" id="IPR015943">
    <property type="entry name" value="WD40/YVTN_repeat-like_dom_sf"/>
</dbReference>
<dbReference type="InterPro" id="IPR036322">
    <property type="entry name" value="WD40_repeat_dom_sf"/>
</dbReference>
<dbReference type="AlphaFoldDB" id="A0A9P0GK77"/>
<keyword evidence="2" id="KW-1185">Reference proteome</keyword>
<dbReference type="EMBL" id="OV651818">
    <property type="protein sequence ID" value="CAH1112746.1"/>
    <property type="molecule type" value="Genomic_DNA"/>
</dbReference>
<reference evidence="1" key="1">
    <citation type="submission" date="2022-01" db="EMBL/GenBank/DDBJ databases">
        <authorList>
            <person name="King R."/>
        </authorList>
    </citation>
    <scope>NUCLEOTIDE SEQUENCE</scope>
</reference>
<dbReference type="GO" id="GO:0032040">
    <property type="term" value="C:small-subunit processome"/>
    <property type="evidence" value="ECO:0007669"/>
    <property type="project" value="TreeGrafter"/>
</dbReference>
<dbReference type="Gene3D" id="2.130.10.10">
    <property type="entry name" value="YVTN repeat-like/Quinoprotein amine dehydrogenase"/>
    <property type="match status" value="3"/>
</dbReference>
<evidence type="ECO:0000313" key="1">
    <source>
        <dbReference type="EMBL" id="CAH1112746.1"/>
    </source>
</evidence>
<dbReference type="SUPFAM" id="SSF50978">
    <property type="entry name" value="WD40 repeat-like"/>
    <property type="match status" value="1"/>
</dbReference>
<proteinExistence type="predicted"/>
<dbReference type="SUPFAM" id="SSF82171">
    <property type="entry name" value="DPP6 N-terminal domain-like"/>
    <property type="match status" value="1"/>
</dbReference>
<sequence length="679" mass="76995">MAHCKIHNVRFYYPEPQAIRCMTVQSSTKKLALSRQDASLEIWNLQNTWFIERSIAPTTENFSIEGLAWCGNRLLSVGLHGLLVEYNLKKLCLENRWAVTGEAAFCLDVDKDNTKIAIGTEQGYLNLFTVEEDGIYFKKFFDKQEGRIISLKFDSTGEFVVSGSIDVIRIWNVQSGHAIHKMTTGRSEANKPTIVWCINVTEDFTIISGDSRGKLTFWDGKIGAQIESYQSHKADILSLCLSDNQTSLYCAGVDPNIINYEKITVKDGLNKWVRSVQRKIHEHDVNALVLVDNKLYSGGDDSYLACSYYPPKTLLKVPPLLQNPCVQVASNARYILLRYSKHVELWSLSKTSTVDCNFRGFLPTKEEPKKLLELKRVSKDYDGEEDSEGIICASISADGKWIIYSTVLGVNLFQFIHDDDTPNLVKVDDLEHREIPCLRAVFTPDNLQLVTYSNAGSLYFYKLLDGRASIQQVIDVSDLIDCVTFLLVSSCGKYLIVADTTSNILVFVWNQKKNEWFNHCKLPKYKNPPTSMNIHPLTSNLVVVYSDSKIVEYDVSKKHFTQFSRNLENSNWKSRAYPIRNVTFDPRSEDVIILQDDSNIIVINKDKKLSGKKSPKSKLVKLGSGKDGEELGMSSIKKYKHLVHLDWLDVDEMVAVEVNPISIIEKLPPAFVQNTFGKK</sequence>
<dbReference type="GO" id="GO:0030686">
    <property type="term" value="C:90S preribosome"/>
    <property type="evidence" value="ECO:0007669"/>
    <property type="project" value="InterPro"/>
</dbReference>
<evidence type="ECO:0000313" key="2">
    <source>
        <dbReference type="Proteomes" id="UP001153636"/>
    </source>
</evidence>
<dbReference type="GO" id="GO:0003723">
    <property type="term" value="F:RNA binding"/>
    <property type="evidence" value="ECO:0007669"/>
    <property type="project" value="TreeGrafter"/>
</dbReference>
<dbReference type="GO" id="GO:0034455">
    <property type="term" value="C:t-UTP complex"/>
    <property type="evidence" value="ECO:0007669"/>
    <property type="project" value="TreeGrafter"/>
</dbReference>
<dbReference type="SMART" id="SM00320">
    <property type="entry name" value="WD40"/>
    <property type="match status" value="8"/>
</dbReference>
<organism evidence="1 2">
    <name type="scientific">Psylliodes chrysocephalus</name>
    <dbReference type="NCBI Taxonomy" id="3402493"/>
    <lineage>
        <taxon>Eukaryota</taxon>
        <taxon>Metazoa</taxon>
        <taxon>Ecdysozoa</taxon>
        <taxon>Arthropoda</taxon>
        <taxon>Hexapoda</taxon>
        <taxon>Insecta</taxon>
        <taxon>Pterygota</taxon>
        <taxon>Neoptera</taxon>
        <taxon>Endopterygota</taxon>
        <taxon>Coleoptera</taxon>
        <taxon>Polyphaga</taxon>
        <taxon>Cucujiformia</taxon>
        <taxon>Chrysomeloidea</taxon>
        <taxon>Chrysomelidae</taxon>
        <taxon>Galerucinae</taxon>
        <taxon>Alticini</taxon>
        <taxon>Psylliodes</taxon>
    </lineage>
</organism>